<name>A0ABQ6MVK2_9STRA</name>
<feature type="compositionally biased region" description="Basic and acidic residues" evidence="13">
    <location>
        <begin position="216"/>
        <end position="226"/>
    </location>
</feature>
<evidence type="ECO:0000256" key="9">
    <source>
        <dbReference type="ARBA" id="ARBA00022840"/>
    </source>
</evidence>
<gene>
    <name evidence="15" type="ORF">TeGR_g8460</name>
</gene>
<organism evidence="15 16">
    <name type="scientific">Tetraparma gracilis</name>
    <dbReference type="NCBI Taxonomy" id="2962635"/>
    <lineage>
        <taxon>Eukaryota</taxon>
        <taxon>Sar</taxon>
        <taxon>Stramenopiles</taxon>
        <taxon>Ochrophyta</taxon>
        <taxon>Bolidophyceae</taxon>
        <taxon>Parmales</taxon>
        <taxon>Triparmaceae</taxon>
        <taxon>Tetraparma</taxon>
    </lineage>
</organism>
<feature type="domain" description="MoaB/Mog" evidence="14">
    <location>
        <begin position="236"/>
        <end position="397"/>
    </location>
</feature>
<dbReference type="EC" id="2.7.7.2" evidence="2"/>
<evidence type="ECO:0000259" key="14">
    <source>
        <dbReference type="SMART" id="SM00852"/>
    </source>
</evidence>
<dbReference type="PANTHER" id="PTHR23293">
    <property type="entry name" value="FAD SYNTHETASE-RELATED FMN ADENYLYLTRANSFERASE"/>
    <property type="match status" value="1"/>
</dbReference>
<dbReference type="Gene3D" id="3.40.980.10">
    <property type="entry name" value="MoaB/Mog-like domain"/>
    <property type="match status" value="1"/>
</dbReference>
<keyword evidence="9" id="KW-0067">ATP-binding</keyword>
<evidence type="ECO:0000256" key="3">
    <source>
        <dbReference type="ARBA" id="ARBA00022630"/>
    </source>
</evidence>
<keyword evidence="8" id="KW-0274">FAD</keyword>
<dbReference type="PANTHER" id="PTHR23293:SF9">
    <property type="entry name" value="FAD SYNTHASE"/>
    <property type="match status" value="1"/>
</dbReference>
<dbReference type="InterPro" id="IPR056596">
    <property type="entry name" value="FLAD1_M"/>
</dbReference>
<accession>A0ABQ6MVK2</accession>
<dbReference type="Pfam" id="PF24102">
    <property type="entry name" value="FLAD1_M"/>
    <property type="match status" value="1"/>
</dbReference>
<evidence type="ECO:0000256" key="10">
    <source>
        <dbReference type="ARBA" id="ARBA00031145"/>
    </source>
</evidence>
<evidence type="ECO:0000256" key="13">
    <source>
        <dbReference type="SAM" id="MobiDB-lite"/>
    </source>
</evidence>
<dbReference type="SMART" id="SM00852">
    <property type="entry name" value="MoCF_biosynth"/>
    <property type="match status" value="1"/>
</dbReference>
<keyword evidence="4" id="KW-0288">FMN</keyword>
<evidence type="ECO:0000256" key="6">
    <source>
        <dbReference type="ARBA" id="ARBA00022695"/>
    </source>
</evidence>
<evidence type="ECO:0000256" key="4">
    <source>
        <dbReference type="ARBA" id="ARBA00022643"/>
    </source>
</evidence>
<dbReference type="InterPro" id="IPR002500">
    <property type="entry name" value="PAPS_reduct_dom"/>
</dbReference>
<dbReference type="SUPFAM" id="SSF52402">
    <property type="entry name" value="Adenine nucleotide alpha hydrolases-like"/>
    <property type="match status" value="1"/>
</dbReference>
<sequence>MRLYGPAAVISSYNGGKDACVVMHLHRAAHAHHFRQRFRELPDPPALPPAPRVVYFESPGEFPEIEVLLRETVGECALDMLSFRNASFSAGLLSLSAASPGPLAFALGTRAGDPNAAGQGRFEPSSDWMPPFMRVNPVLDWSYGHVWHFLRLFGLPYCSLYDGGFTSLGSVGDTDPTGALKKPGGEATGYWPAYMLADYSKERDGRRKKGGGGGEPPKRRESIDGEVRAGEPVTVGLLVIGDEILKGAQRDTNTHAAAAALQAAGVPLARAATVADDEGEIGGELGRMSQAVDVIVTSGGLGPTHDDVTLKAVASALASPLRLNEEMLSLVLRKSNKESADEPMRKMCMLPANSKLLYLEGADEWPVLQVGKVFTLPGVPEFFERKVKLIAKHLQFRKPSTRFSVVLNADEMSVVDVLNRCVSNHPRVAFGSYPIQNSDHKTVVTLEARGPLEKAARGRSGSEGGVIPEGEAGEGEGEERVAKALEELLAELPKESVLRVEQP</sequence>
<evidence type="ECO:0000256" key="1">
    <source>
        <dbReference type="ARBA" id="ARBA00004726"/>
    </source>
</evidence>
<dbReference type="SUPFAM" id="SSF53218">
    <property type="entry name" value="Molybdenum cofactor biosynthesis proteins"/>
    <property type="match status" value="1"/>
</dbReference>
<keyword evidence="5" id="KW-0808">Transferase</keyword>
<dbReference type="Pfam" id="PF00994">
    <property type="entry name" value="MoCF_biosynth"/>
    <property type="match status" value="1"/>
</dbReference>
<keyword evidence="16" id="KW-1185">Reference proteome</keyword>
<keyword evidence="7" id="KW-0547">Nucleotide-binding</keyword>
<comment type="caution">
    <text evidence="15">The sequence shown here is derived from an EMBL/GenBank/DDBJ whole genome shotgun (WGS) entry which is preliminary data.</text>
</comment>
<evidence type="ECO:0000256" key="12">
    <source>
        <dbReference type="ARBA" id="ARBA00049494"/>
    </source>
</evidence>
<dbReference type="InterPro" id="IPR001453">
    <property type="entry name" value="MoaB/Mog_dom"/>
</dbReference>
<comment type="catalytic activity">
    <reaction evidence="12">
        <text>FMN + ATP + H(+) = FAD + diphosphate</text>
        <dbReference type="Rhea" id="RHEA:17237"/>
        <dbReference type="ChEBI" id="CHEBI:15378"/>
        <dbReference type="ChEBI" id="CHEBI:30616"/>
        <dbReference type="ChEBI" id="CHEBI:33019"/>
        <dbReference type="ChEBI" id="CHEBI:57692"/>
        <dbReference type="ChEBI" id="CHEBI:58210"/>
        <dbReference type="EC" id="2.7.7.2"/>
    </reaction>
</comment>
<evidence type="ECO:0000256" key="11">
    <source>
        <dbReference type="ARBA" id="ARBA00031871"/>
    </source>
</evidence>
<evidence type="ECO:0000313" key="15">
    <source>
        <dbReference type="EMBL" id="GMI33392.1"/>
    </source>
</evidence>
<proteinExistence type="predicted"/>
<evidence type="ECO:0000256" key="5">
    <source>
        <dbReference type="ARBA" id="ARBA00022679"/>
    </source>
</evidence>
<evidence type="ECO:0000256" key="8">
    <source>
        <dbReference type="ARBA" id="ARBA00022827"/>
    </source>
</evidence>
<keyword evidence="3" id="KW-0285">Flavoprotein</keyword>
<evidence type="ECO:0000256" key="2">
    <source>
        <dbReference type="ARBA" id="ARBA00012393"/>
    </source>
</evidence>
<keyword evidence="6" id="KW-0548">Nucleotidyltransferase</keyword>
<dbReference type="Gene3D" id="3.40.50.620">
    <property type="entry name" value="HUPs"/>
    <property type="match status" value="1"/>
</dbReference>
<feature type="region of interest" description="Disordered" evidence="13">
    <location>
        <begin position="202"/>
        <end position="226"/>
    </location>
</feature>
<dbReference type="InterPro" id="IPR014729">
    <property type="entry name" value="Rossmann-like_a/b/a_fold"/>
</dbReference>
<evidence type="ECO:0000256" key="7">
    <source>
        <dbReference type="ARBA" id="ARBA00022741"/>
    </source>
</evidence>
<evidence type="ECO:0000313" key="16">
    <source>
        <dbReference type="Proteomes" id="UP001165060"/>
    </source>
</evidence>
<dbReference type="InterPro" id="IPR036425">
    <property type="entry name" value="MoaB/Mog-like_dom_sf"/>
</dbReference>
<dbReference type="Pfam" id="PF01507">
    <property type="entry name" value="PAPS_reduct"/>
    <property type="match status" value="1"/>
</dbReference>
<dbReference type="Proteomes" id="UP001165060">
    <property type="component" value="Unassembled WGS sequence"/>
</dbReference>
<protein>
    <recommendedName>
        <fullName evidence="2">FAD synthase</fullName>
        <ecNumber evidence="2">2.7.7.2</ecNumber>
    </recommendedName>
    <alternativeName>
        <fullName evidence="10">FAD pyrophosphorylase</fullName>
    </alternativeName>
    <alternativeName>
        <fullName evidence="11">FMN adenylyltransferase</fullName>
    </alternativeName>
</protein>
<comment type="pathway">
    <text evidence="1">Cofactor biosynthesis; FAD biosynthesis; FAD from FMN: step 1/1.</text>
</comment>
<reference evidence="15 16" key="1">
    <citation type="journal article" date="2023" name="Commun. Biol.">
        <title>Genome analysis of Parmales, the sister group of diatoms, reveals the evolutionary specialization of diatoms from phago-mixotrophs to photoautotrophs.</title>
        <authorList>
            <person name="Ban H."/>
            <person name="Sato S."/>
            <person name="Yoshikawa S."/>
            <person name="Yamada K."/>
            <person name="Nakamura Y."/>
            <person name="Ichinomiya M."/>
            <person name="Sato N."/>
            <person name="Blanc-Mathieu R."/>
            <person name="Endo H."/>
            <person name="Kuwata A."/>
            <person name="Ogata H."/>
        </authorList>
    </citation>
    <scope>NUCLEOTIDE SEQUENCE [LARGE SCALE GENOMIC DNA]</scope>
</reference>
<dbReference type="EMBL" id="BRYB01001772">
    <property type="protein sequence ID" value="GMI33392.1"/>
    <property type="molecule type" value="Genomic_DNA"/>
</dbReference>
<feature type="region of interest" description="Disordered" evidence="13">
    <location>
        <begin position="454"/>
        <end position="480"/>
    </location>
</feature>